<evidence type="ECO:0000256" key="4">
    <source>
        <dbReference type="ARBA" id="ARBA00023235"/>
    </source>
</evidence>
<feature type="compositionally biased region" description="Basic and acidic residues" evidence="7">
    <location>
        <begin position="54"/>
        <end position="66"/>
    </location>
</feature>
<dbReference type="Gene3D" id="3.40.50.1240">
    <property type="entry name" value="Phosphoglycerate mutase-like"/>
    <property type="match status" value="1"/>
</dbReference>
<protein>
    <recommendedName>
        <fullName evidence="2">phosphoglycerate mutase (2,3-diphosphoglycerate-dependent)</fullName>
        <ecNumber evidence="2">5.4.2.11</ecNumber>
    </recommendedName>
</protein>
<dbReference type="Pfam" id="PF00300">
    <property type="entry name" value="His_Phos_1"/>
    <property type="match status" value="1"/>
</dbReference>
<feature type="active site" description="Tele-phosphohistidine intermediate" evidence="5">
    <location>
        <position position="80"/>
    </location>
</feature>
<evidence type="ECO:0000256" key="3">
    <source>
        <dbReference type="ARBA" id="ARBA00023152"/>
    </source>
</evidence>
<dbReference type="AlphaFoldDB" id="A0A2P6NUU5"/>
<keyword evidence="3" id="KW-0324">Glycolysis</keyword>
<feature type="region of interest" description="Disordered" evidence="7">
    <location>
        <begin position="29"/>
        <end position="66"/>
    </location>
</feature>
<proteinExistence type="inferred from homology"/>
<dbReference type="EC" id="5.4.2.11" evidence="2"/>
<dbReference type="PROSITE" id="PS00175">
    <property type="entry name" value="PG_MUTASE"/>
    <property type="match status" value="1"/>
</dbReference>
<dbReference type="PANTHER" id="PTHR11931">
    <property type="entry name" value="PHOSPHOGLYCERATE MUTASE"/>
    <property type="match status" value="1"/>
</dbReference>
<accession>A0A2P6NUU5</accession>
<keyword evidence="9" id="KW-1185">Reference proteome</keyword>
<dbReference type="CDD" id="cd07067">
    <property type="entry name" value="HP_PGM_like"/>
    <property type="match status" value="1"/>
</dbReference>
<dbReference type="InParanoid" id="A0A2P6NUU5"/>
<sequence length="348" mass="40674">MSSAVEVTASENLTSQADMVLEPKDRLNHIPLSNVDSPNVDLPENRKNRKRNLSLKDKLPSVTEQKDESDWPYELVLVRHGQSEGNEAVSRSKLGDLSAYTPDFQKKHSSSYRLTDKGIAQAKLTGTYLRDKIGDHYDRYYTSEYVRAMETAALLDLPEAQWYTEITLRERDKGLLDNVSWIERNEKYADEMRRRKRDAFFWAPPGGESLAQICQRIDHTMTTLRRDCSKKKVLIVCHGEIMWGFRVRLERLSQIRFHQMTSSGDMKDKIHNTQILQYTRVHPKTGQVYPVFKFMRSICPWKPEYGSEEWLEFERPTYSNEDLMHSVQTVPRFVNNNKPPESEEDVDY</sequence>
<dbReference type="STRING" id="1890364.A0A2P6NUU5"/>
<evidence type="ECO:0000256" key="2">
    <source>
        <dbReference type="ARBA" id="ARBA00012028"/>
    </source>
</evidence>
<dbReference type="InterPro" id="IPR005952">
    <property type="entry name" value="Phosphogly_mut1"/>
</dbReference>
<evidence type="ECO:0000313" key="8">
    <source>
        <dbReference type="EMBL" id="PRP87743.1"/>
    </source>
</evidence>
<dbReference type="Proteomes" id="UP000241769">
    <property type="component" value="Unassembled WGS sequence"/>
</dbReference>
<organism evidence="8 9">
    <name type="scientific">Planoprotostelium fungivorum</name>
    <dbReference type="NCBI Taxonomy" id="1890364"/>
    <lineage>
        <taxon>Eukaryota</taxon>
        <taxon>Amoebozoa</taxon>
        <taxon>Evosea</taxon>
        <taxon>Variosea</taxon>
        <taxon>Cavosteliida</taxon>
        <taxon>Cavosteliaceae</taxon>
        <taxon>Planoprotostelium</taxon>
    </lineage>
</organism>
<feature type="binding site" evidence="6">
    <location>
        <begin position="79"/>
        <end position="86"/>
    </location>
    <ligand>
        <name>substrate</name>
    </ligand>
</feature>
<evidence type="ECO:0000313" key="9">
    <source>
        <dbReference type="Proteomes" id="UP000241769"/>
    </source>
</evidence>
<dbReference type="InterPro" id="IPR001345">
    <property type="entry name" value="PG/BPGM_mutase_AS"/>
</dbReference>
<evidence type="ECO:0000256" key="6">
    <source>
        <dbReference type="PIRSR" id="PIRSR613078-2"/>
    </source>
</evidence>
<evidence type="ECO:0000256" key="1">
    <source>
        <dbReference type="ARBA" id="ARBA00006717"/>
    </source>
</evidence>
<dbReference type="SUPFAM" id="SSF53254">
    <property type="entry name" value="Phosphoglycerate mutase-like"/>
    <property type="match status" value="1"/>
</dbReference>
<comment type="similarity">
    <text evidence="1">Belongs to the phosphoglycerate mutase family. BPG-dependent PGAM subfamily.</text>
</comment>
<evidence type="ECO:0000256" key="5">
    <source>
        <dbReference type="PIRSR" id="PIRSR613078-1"/>
    </source>
</evidence>
<dbReference type="OrthoDB" id="354304at2759"/>
<dbReference type="EMBL" id="MDYQ01000018">
    <property type="protein sequence ID" value="PRP87743.1"/>
    <property type="molecule type" value="Genomic_DNA"/>
</dbReference>
<dbReference type="GO" id="GO:0004619">
    <property type="term" value="F:phosphoglycerate mutase activity"/>
    <property type="evidence" value="ECO:0007669"/>
    <property type="project" value="UniProtKB-EC"/>
</dbReference>
<feature type="active site" description="Proton donor/acceptor" evidence="5">
    <location>
        <position position="170"/>
    </location>
</feature>
<keyword evidence="4" id="KW-0413">Isomerase</keyword>
<dbReference type="InterPro" id="IPR013078">
    <property type="entry name" value="His_Pase_superF_clade-1"/>
</dbReference>
<evidence type="ECO:0000256" key="7">
    <source>
        <dbReference type="SAM" id="MobiDB-lite"/>
    </source>
</evidence>
<feature type="binding site" evidence="6">
    <location>
        <position position="147"/>
    </location>
    <ligand>
        <name>substrate</name>
    </ligand>
</feature>
<reference evidence="8 9" key="1">
    <citation type="journal article" date="2018" name="Genome Biol. Evol.">
        <title>Multiple Roots of Fruiting Body Formation in Amoebozoa.</title>
        <authorList>
            <person name="Hillmann F."/>
            <person name="Forbes G."/>
            <person name="Novohradska S."/>
            <person name="Ferling I."/>
            <person name="Riege K."/>
            <person name="Groth M."/>
            <person name="Westermann M."/>
            <person name="Marz M."/>
            <person name="Spaller T."/>
            <person name="Winckler T."/>
            <person name="Schaap P."/>
            <person name="Glockner G."/>
        </authorList>
    </citation>
    <scope>NUCLEOTIDE SEQUENCE [LARGE SCALE GENOMIC DNA]</scope>
    <source>
        <strain evidence="8 9">Jena</strain>
    </source>
</reference>
<dbReference type="InterPro" id="IPR029033">
    <property type="entry name" value="His_PPase_superfam"/>
</dbReference>
<dbReference type="GO" id="GO:0006096">
    <property type="term" value="P:glycolytic process"/>
    <property type="evidence" value="ECO:0007669"/>
    <property type="project" value="UniProtKB-KW"/>
</dbReference>
<gene>
    <name evidence="8" type="ORF">PROFUN_02443</name>
</gene>
<comment type="caution">
    <text evidence="8">The sequence shown here is derived from an EMBL/GenBank/DDBJ whole genome shotgun (WGS) entry which is preliminary data.</text>
</comment>
<dbReference type="SMART" id="SM00855">
    <property type="entry name" value="PGAM"/>
    <property type="match status" value="1"/>
</dbReference>
<name>A0A2P6NUU5_9EUKA</name>